<reference evidence="3" key="1">
    <citation type="submission" date="2023-12" db="EMBL/GenBank/DDBJ databases">
        <title>Novel species in genus Nocardioides.</title>
        <authorList>
            <person name="Zhou H."/>
        </authorList>
    </citation>
    <scope>NUCLEOTIDE SEQUENCE [LARGE SCALE GENOMIC DNA]</scope>
    <source>
        <strain evidence="3">HM61</strain>
    </source>
</reference>
<gene>
    <name evidence="2" type="ORF">SHK19_03565</name>
</gene>
<dbReference type="Gene3D" id="2.40.33.20">
    <property type="entry name" value="PK beta-barrel domain-like"/>
    <property type="match status" value="1"/>
</dbReference>
<dbReference type="Proteomes" id="UP001327225">
    <property type="component" value="Chromosome"/>
</dbReference>
<organism evidence="2 3">
    <name type="scientific">Nocardioides bizhenqiangii</name>
    <dbReference type="NCBI Taxonomy" id="3095076"/>
    <lineage>
        <taxon>Bacteria</taxon>
        <taxon>Bacillati</taxon>
        <taxon>Actinomycetota</taxon>
        <taxon>Actinomycetes</taxon>
        <taxon>Propionibacteriales</taxon>
        <taxon>Nocardioidaceae</taxon>
        <taxon>Nocardioides</taxon>
    </lineage>
</organism>
<dbReference type="PROSITE" id="PS51340">
    <property type="entry name" value="MOSC"/>
    <property type="match status" value="1"/>
</dbReference>
<evidence type="ECO:0000259" key="1">
    <source>
        <dbReference type="PROSITE" id="PS51340"/>
    </source>
</evidence>
<dbReference type="SUPFAM" id="SSF50800">
    <property type="entry name" value="PK beta-barrel domain-like"/>
    <property type="match status" value="1"/>
</dbReference>
<feature type="domain" description="MOSC" evidence="1">
    <location>
        <begin position="115"/>
        <end position="282"/>
    </location>
</feature>
<dbReference type="Pfam" id="PF03476">
    <property type="entry name" value="MOSC_N"/>
    <property type="match status" value="1"/>
</dbReference>
<dbReference type="RefSeq" id="WP_322456881.1">
    <property type="nucleotide sequence ID" value="NZ_CP141059.1"/>
</dbReference>
<dbReference type="InterPro" id="IPR005303">
    <property type="entry name" value="MOCOS_middle"/>
</dbReference>
<dbReference type="InterPro" id="IPR005302">
    <property type="entry name" value="MoCF_Sase_C"/>
</dbReference>
<accession>A0ABZ0ZSL0</accession>
<sequence length="315" mass="33856">MTELWRYPVKSMGGEQVGSSVVDQRALHADRMWAVRDLELGAVTTARRLPTLLGCTARFVDEPPAGVGPGDVAHVVVTFPDGTEVTSTDPETMDARLSELTGTKVALVPLPPLDDKAGYRGVLATKKDIRKQFGVPDDEPLPDFSMFPLSKLATLAIYATPVGIFADAYPLHIVTTSSLRTMAALGGDFDVRRFRPNIVVDSDLEGLAEQEWLGGVLRAGEVTMRVEIPTIRCTMPLREQAGVPADPQVMKTVSRHGDRCFGVYADVASGGTLRVGDAVDFEAPASPGAIAGSLGRLAERVKRNTVKASNKMMPR</sequence>
<evidence type="ECO:0000313" key="2">
    <source>
        <dbReference type="EMBL" id="WQQ27310.1"/>
    </source>
</evidence>
<dbReference type="Pfam" id="PF03473">
    <property type="entry name" value="MOSC"/>
    <property type="match status" value="1"/>
</dbReference>
<proteinExistence type="predicted"/>
<dbReference type="EMBL" id="CP141059">
    <property type="protein sequence ID" value="WQQ27310.1"/>
    <property type="molecule type" value="Genomic_DNA"/>
</dbReference>
<evidence type="ECO:0000313" key="3">
    <source>
        <dbReference type="Proteomes" id="UP001327225"/>
    </source>
</evidence>
<dbReference type="InterPro" id="IPR011037">
    <property type="entry name" value="Pyrv_Knase-like_insert_dom_sf"/>
</dbReference>
<protein>
    <submittedName>
        <fullName evidence="2">MOSC domain-containing protein</fullName>
    </submittedName>
</protein>
<name>A0ABZ0ZSL0_9ACTN</name>
<keyword evidence="3" id="KW-1185">Reference proteome</keyword>